<organism evidence="2 3">
    <name type="scientific">Xenorhabdus bovienii str. Intermedium</name>
    <dbReference type="NCBI Taxonomy" id="1379677"/>
    <lineage>
        <taxon>Bacteria</taxon>
        <taxon>Pseudomonadati</taxon>
        <taxon>Pseudomonadota</taxon>
        <taxon>Gammaproteobacteria</taxon>
        <taxon>Enterobacterales</taxon>
        <taxon>Morganellaceae</taxon>
        <taxon>Xenorhabdus</taxon>
    </lineage>
</organism>
<name>A0A077QHM2_XENBV</name>
<evidence type="ECO:0000256" key="1">
    <source>
        <dbReference type="SAM" id="MobiDB-lite"/>
    </source>
</evidence>
<dbReference type="AlphaFoldDB" id="A0A077QHM2"/>
<proteinExistence type="predicted"/>
<protein>
    <submittedName>
        <fullName evidence="2">Uncharacterized protein</fullName>
    </submittedName>
</protein>
<comment type="caution">
    <text evidence="2">The sequence shown here is derived from an EMBL/GenBank/DDBJ whole genome shotgun (WGS) entry which is preliminary data.</text>
</comment>
<dbReference type="Proteomes" id="UP000028480">
    <property type="component" value="Unassembled WGS sequence"/>
</dbReference>
<sequence length="23" mass="2533">MKSAVTQLPKTHQNDEYLSALAS</sequence>
<dbReference type="HOGENOM" id="CLU_3423213_0_0_6"/>
<evidence type="ECO:0000313" key="2">
    <source>
        <dbReference type="EMBL" id="CDH32683.1"/>
    </source>
</evidence>
<accession>A0A077QHM2</accession>
<evidence type="ECO:0000313" key="3">
    <source>
        <dbReference type="Proteomes" id="UP000028480"/>
    </source>
</evidence>
<gene>
    <name evidence="2" type="ORF">XBI1_2040074</name>
</gene>
<feature type="compositionally biased region" description="Polar residues" evidence="1">
    <location>
        <begin position="1"/>
        <end position="11"/>
    </location>
</feature>
<reference evidence="2" key="1">
    <citation type="submission" date="2013-07" db="EMBL/GenBank/DDBJ databases">
        <title>Sub-species coevolution in mutualistic symbiosis.</title>
        <authorList>
            <person name="Murfin K."/>
            <person name="Klassen J."/>
            <person name="Lee M."/>
            <person name="Forst S."/>
            <person name="Stock P."/>
            <person name="Goodrich-Blair H."/>
        </authorList>
    </citation>
    <scope>NUCLEOTIDE SEQUENCE [LARGE SCALE GENOMIC DNA]</scope>
    <source>
        <strain evidence="2">Intermedium</strain>
    </source>
</reference>
<dbReference type="EMBL" id="CBTB010000118">
    <property type="protein sequence ID" value="CDH32683.1"/>
    <property type="molecule type" value="Genomic_DNA"/>
</dbReference>
<feature type="region of interest" description="Disordered" evidence="1">
    <location>
        <begin position="1"/>
        <end position="23"/>
    </location>
</feature>